<dbReference type="GeneID" id="63784632"/>
<evidence type="ECO:0000256" key="6">
    <source>
        <dbReference type="ARBA" id="ARBA00022989"/>
    </source>
</evidence>
<dbReference type="InterPro" id="IPR036259">
    <property type="entry name" value="MFS_trans_sf"/>
</dbReference>
<organism evidence="9 10">
    <name type="scientific">Protomyces lactucae-debilis</name>
    <dbReference type="NCBI Taxonomy" id="2754530"/>
    <lineage>
        <taxon>Eukaryota</taxon>
        <taxon>Fungi</taxon>
        <taxon>Dikarya</taxon>
        <taxon>Ascomycota</taxon>
        <taxon>Taphrinomycotina</taxon>
        <taxon>Taphrinomycetes</taxon>
        <taxon>Taphrinales</taxon>
        <taxon>Protomycetaceae</taxon>
        <taxon>Protomyces</taxon>
    </lineage>
</organism>
<dbReference type="PIRSF" id="PIRSF015974">
    <property type="entry name" value="CLN3_BTN1"/>
    <property type="match status" value="1"/>
</dbReference>
<dbReference type="GO" id="GO:0006865">
    <property type="term" value="P:amino acid transport"/>
    <property type="evidence" value="ECO:0007669"/>
    <property type="project" value="UniProtKB-KW"/>
</dbReference>
<accession>A0A1Y2F2L4</accession>
<dbReference type="RefSeq" id="XP_040723109.1">
    <property type="nucleotide sequence ID" value="XM_040868033.1"/>
</dbReference>
<evidence type="ECO:0000313" key="10">
    <source>
        <dbReference type="Proteomes" id="UP000193685"/>
    </source>
</evidence>
<dbReference type="GO" id="GO:0051453">
    <property type="term" value="P:regulation of intracellular pH"/>
    <property type="evidence" value="ECO:0007669"/>
    <property type="project" value="TreeGrafter"/>
</dbReference>
<evidence type="ECO:0000256" key="4">
    <source>
        <dbReference type="ARBA" id="ARBA00022692"/>
    </source>
</evidence>
<sequence>MLDRWQRNLAQLPKRVLAAFFLLGVINNVLYVIILSAALDLVGAKTPKAIVLLANILPSVLVKLVAPYIFEHIPHRFRVIGVVLTNIAGMLIVGTGASLAPRMVGIAMASAASGAGEITFLQLSTHYPPIALAAWSSGTGGAGILGGVLYVACTTWLRISPSWTLLMASLLPLIMALSFFVLLPARESVKYAVLEPQPEEESQELVSGENERSAKVSGILQKMKSARPLLIPYMAPLFLVYFAEYTINQGVSPTLLFPIKEMPFERYRDVYPTYATLYQIGVFISRSSSPFIRIRRLYIPSLFQCGLLAICITQSIRYFLPNIYPIFLLIFIEGLAGGAVYVNTFVSVSEDPSIQESEREFSMGVIGVADSFGILCAAGLSLWLEGRLCEANIARGRPYCSLE</sequence>
<dbReference type="InterPro" id="IPR003492">
    <property type="entry name" value="Battenin_disease_Cln3"/>
</dbReference>
<feature type="transmembrane region" description="Helical" evidence="8">
    <location>
        <begin position="50"/>
        <end position="70"/>
    </location>
</feature>
<dbReference type="OrthoDB" id="5965864at2759"/>
<keyword evidence="7 8" id="KW-0472">Membrane</keyword>
<keyword evidence="4 8" id="KW-0812">Transmembrane</keyword>
<dbReference type="GO" id="GO:0012505">
    <property type="term" value="C:endomembrane system"/>
    <property type="evidence" value="ECO:0007669"/>
    <property type="project" value="UniProtKB-SubCell"/>
</dbReference>
<dbReference type="Pfam" id="PF02487">
    <property type="entry name" value="CLN3"/>
    <property type="match status" value="1"/>
</dbReference>
<dbReference type="PANTHER" id="PTHR10981:SF0">
    <property type="entry name" value="BATTENIN"/>
    <property type="match status" value="1"/>
</dbReference>
<keyword evidence="10" id="KW-1185">Reference proteome</keyword>
<dbReference type="EMBL" id="MCFI01000019">
    <property type="protein sequence ID" value="ORY77724.1"/>
    <property type="molecule type" value="Genomic_DNA"/>
</dbReference>
<dbReference type="AlphaFoldDB" id="A0A1Y2F2L4"/>
<proteinExistence type="inferred from homology"/>
<dbReference type="Proteomes" id="UP000193685">
    <property type="component" value="Unassembled WGS sequence"/>
</dbReference>
<protein>
    <recommendedName>
        <fullName evidence="8">Protein BTN</fullName>
    </recommendedName>
</protein>
<feature type="transmembrane region" description="Helical" evidence="8">
    <location>
        <begin position="361"/>
        <end position="384"/>
    </location>
</feature>
<dbReference type="PRINTS" id="PR01315">
    <property type="entry name" value="BATTENIN"/>
</dbReference>
<evidence type="ECO:0000256" key="7">
    <source>
        <dbReference type="ARBA" id="ARBA00023136"/>
    </source>
</evidence>
<dbReference type="GO" id="GO:0005774">
    <property type="term" value="C:vacuolar membrane"/>
    <property type="evidence" value="ECO:0007669"/>
    <property type="project" value="UniProtKB-SubCell"/>
</dbReference>
<evidence type="ECO:0000256" key="3">
    <source>
        <dbReference type="ARBA" id="ARBA00022448"/>
    </source>
</evidence>
<dbReference type="SUPFAM" id="SSF103473">
    <property type="entry name" value="MFS general substrate transporter"/>
    <property type="match status" value="1"/>
</dbReference>
<comment type="caution">
    <text evidence="9">The sequence shown here is derived from an EMBL/GenBank/DDBJ whole genome shotgun (WGS) entry which is preliminary data.</text>
</comment>
<dbReference type="InterPro" id="IPR018460">
    <property type="entry name" value="Battenin_disease_Cln3_subgr"/>
</dbReference>
<feature type="transmembrane region" description="Helical" evidence="8">
    <location>
        <begin position="77"/>
        <end position="97"/>
    </location>
</feature>
<feature type="transmembrane region" description="Helical" evidence="8">
    <location>
        <begin position="163"/>
        <end position="183"/>
    </location>
</feature>
<gene>
    <name evidence="9" type="ORF">BCR37DRAFT_350745</name>
</gene>
<keyword evidence="5" id="KW-0029">Amino-acid transport</keyword>
<keyword evidence="3" id="KW-0813">Transport</keyword>
<comment type="subcellular location">
    <subcellularLocation>
        <location evidence="1">Endomembrane system</location>
        <topology evidence="1">Multi-pass membrane protein</topology>
    </subcellularLocation>
    <subcellularLocation>
        <location evidence="8">Vacuole membrane</location>
        <topology evidence="8">Multi-pass membrane protein</topology>
    </subcellularLocation>
</comment>
<keyword evidence="8" id="KW-0926">Vacuole</keyword>
<evidence type="ECO:0000313" key="9">
    <source>
        <dbReference type="EMBL" id="ORY77724.1"/>
    </source>
</evidence>
<evidence type="ECO:0000256" key="8">
    <source>
        <dbReference type="RuleBase" id="RU361113"/>
    </source>
</evidence>
<comment type="similarity">
    <text evidence="2 8">Belongs to the battenin family.</text>
</comment>
<feature type="transmembrane region" description="Helical" evidence="8">
    <location>
        <begin position="326"/>
        <end position="349"/>
    </location>
</feature>
<evidence type="ECO:0000256" key="5">
    <source>
        <dbReference type="ARBA" id="ARBA00022970"/>
    </source>
</evidence>
<dbReference type="OMA" id="WLCNWQV"/>
<evidence type="ECO:0000256" key="1">
    <source>
        <dbReference type="ARBA" id="ARBA00004127"/>
    </source>
</evidence>
<reference evidence="9 10" key="1">
    <citation type="submission" date="2016-07" db="EMBL/GenBank/DDBJ databases">
        <title>Pervasive Adenine N6-methylation of Active Genes in Fungi.</title>
        <authorList>
            <consortium name="DOE Joint Genome Institute"/>
            <person name="Mondo S.J."/>
            <person name="Dannebaum R.O."/>
            <person name="Kuo R.C."/>
            <person name="Labutti K."/>
            <person name="Haridas S."/>
            <person name="Kuo A."/>
            <person name="Salamov A."/>
            <person name="Ahrendt S.R."/>
            <person name="Lipzen A."/>
            <person name="Sullivan W."/>
            <person name="Andreopoulos W.B."/>
            <person name="Clum A."/>
            <person name="Lindquist E."/>
            <person name="Daum C."/>
            <person name="Ramamoorthy G.K."/>
            <person name="Gryganskyi A."/>
            <person name="Culley D."/>
            <person name="Magnuson J.K."/>
            <person name="James T.Y."/>
            <person name="O'Malley M.A."/>
            <person name="Stajich J.E."/>
            <person name="Spatafora J.W."/>
            <person name="Visel A."/>
            <person name="Grigoriev I.V."/>
        </authorList>
    </citation>
    <scope>NUCLEOTIDE SEQUENCE [LARGE SCALE GENOMIC DNA]</scope>
    <source>
        <strain evidence="9 10">12-1054</strain>
    </source>
</reference>
<dbReference type="PANTHER" id="PTHR10981">
    <property type="entry name" value="BATTENIN"/>
    <property type="match status" value="1"/>
</dbReference>
<feature type="transmembrane region" description="Helical" evidence="8">
    <location>
        <begin position="16"/>
        <end position="38"/>
    </location>
</feature>
<keyword evidence="6 8" id="KW-1133">Transmembrane helix</keyword>
<dbReference type="STRING" id="56484.A0A1Y2F2L4"/>
<feature type="transmembrane region" description="Helical" evidence="8">
    <location>
        <begin position="130"/>
        <end position="157"/>
    </location>
</feature>
<evidence type="ECO:0000256" key="2">
    <source>
        <dbReference type="ARBA" id="ARBA00007467"/>
    </source>
</evidence>
<name>A0A1Y2F2L4_PROLT</name>